<keyword evidence="2" id="KW-1185">Reference proteome</keyword>
<name>A0A163LYV6_ABSGL</name>
<protein>
    <submittedName>
        <fullName evidence="1">Uncharacterized protein</fullName>
    </submittedName>
</protein>
<reference evidence="1" key="1">
    <citation type="submission" date="2016-04" db="EMBL/GenBank/DDBJ databases">
        <authorList>
            <person name="Evans L.H."/>
            <person name="Alamgir A."/>
            <person name="Owens N."/>
            <person name="Weber N.D."/>
            <person name="Virtaneva K."/>
            <person name="Barbian K."/>
            <person name="Babar A."/>
            <person name="Rosenke K."/>
        </authorList>
    </citation>
    <scope>NUCLEOTIDE SEQUENCE [LARGE SCALE GENOMIC DNA]</scope>
    <source>
        <strain evidence="1">CBS 101.48</strain>
    </source>
</reference>
<gene>
    <name evidence="1" type="primary">ABSGL_05323.1 scaffold 6959</name>
</gene>
<accession>A0A163LYV6</accession>
<evidence type="ECO:0000313" key="1">
    <source>
        <dbReference type="EMBL" id="SAL99678.1"/>
    </source>
</evidence>
<dbReference type="EMBL" id="LT552960">
    <property type="protein sequence ID" value="SAL99678.1"/>
    <property type="molecule type" value="Genomic_DNA"/>
</dbReference>
<evidence type="ECO:0000313" key="2">
    <source>
        <dbReference type="Proteomes" id="UP000078561"/>
    </source>
</evidence>
<sequence length="209" mass="23760">MMIVIKTKFAYGENERDELYHRLDKTWWSSHANQIVVVSVHIEQGRKRRIRRISNETNLQASYHHHNVTAPQFVTRVISLPVAQESLCATQSIASQFGLGRVMLDHTHTMLQRLTAHAQHNPTFHRSLLFLDGKACSLLDLVETNVPLIQQPTATIVHTLIGQPRQRIRATLCTGWSMVDGIKQRCSGWTSHRLSQAAHSIRSRFLGAS</sequence>
<organism evidence="1">
    <name type="scientific">Absidia glauca</name>
    <name type="common">Pin mould</name>
    <dbReference type="NCBI Taxonomy" id="4829"/>
    <lineage>
        <taxon>Eukaryota</taxon>
        <taxon>Fungi</taxon>
        <taxon>Fungi incertae sedis</taxon>
        <taxon>Mucoromycota</taxon>
        <taxon>Mucoromycotina</taxon>
        <taxon>Mucoromycetes</taxon>
        <taxon>Mucorales</taxon>
        <taxon>Cunninghamellaceae</taxon>
        <taxon>Absidia</taxon>
    </lineage>
</organism>
<dbReference type="STRING" id="4829.A0A163LYV6"/>
<dbReference type="Proteomes" id="UP000078561">
    <property type="component" value="Unassembled WGS sequence"/>
</dbReference>
<dbReference type="InParanoid" id="A0A163LYV6"/>
<dbReference type="AlphaFoldDB" id="A0A163LYV6"/>
<dbReference type="OrthoDB" id="376826at2759"/>
<proteinExistence type="predicted"/>